<evidence type="ECO:0000256" key="1">
    <source>
        <dbReference type="SAM" id="Phobius"/>
    </source>
</evidence>
<dbReference type="Proteomes" id="UP001190700">
    <property type="component" value="Unassembled WGS sequence"/>
</dbReference>
<name>A0AAE0GLR8_9CHLO</name>
<evidence type="ECO:0000313" key="4">
    <source>
        <dbReference type="Proteomes" id="UP001190700"/>
    </source>
</evidence>
<evidence type="ECO:0000256" key="2">
    <source>
        <dbReference type="SAM" id="SignalP"/>
    </source>
</evidence>
<keyword evidence="2" id="KW-0732">Signal</keyword>
<feature type="signal peptide" evidence="2">
    <location>
        <begin position="1"/>
        <end position="20"/>
    </location>
</feature>
<reference evidence="3 4" key="1">
    <citation type="journal article" date="2015" name="Genome Biol. Evol.">
        <title>Comparative Genomics of a Bacterivorous Green Alga Reveals Evolutionary Causalities and Consequences of Phago-Mixotrophic Mode of Nutrition.</title>
        <authorList>
            <person name="Burns J.A."/>
            <person name="Paasch A."/>
            <person name="Narechania A."/>
            <person name="Kim E."/>
        </authorList>
    </citation>
    <scope>NUCLEOTIDE SEQUENCE [LARGE SCALE GENOMIC DNA]</scope>
    <source>
        <strain evidence="3 4">PLY_AMNH</strain>
    </source>
</reference>
<dbReference type="AlphaFoldDB" id="A0AAE0GLR8"/>
<protein>
    <submittedName>
        <fullName evidence="3">Uncharacterized protein</fullName>
    </submittedName>
</protein>
<dbReference type="EMBL" id="LGRX02004453">
    <property type="protein sequence ID" value="KAK3280302.1"/>
    <property type="molecule type" value="Genomic_DNA"/>
</dbReference>
<evidence type="ECO:0000313" key="3">
    <source>
        <dbReference type="EMBL" id="KAK3280302.1"/>
    </source>
</evidence>
<feature type="transmembrane region" description="Helical" evidence="1">
    <location>
        <begin position="41"/>
        <end position="68"/>
    </location>
</feature>
<accession>A0AAE0GLR8</accession>
<sequence>MGFMATAVMEVLMLEYVALAGVEGTAVAGCMLDSTNGVDTVHLQVMTMVTSIAVKVAATAIAVMRAVWKVMDVPMRGDTMNVPTGLLASLFVIP</sequence>
<keyword evidence="1" id="KW-0472">Membrane</keyword>
<keyword evidence="1" id="KW-1133">Transmembrane helix</keyword>
<feature type="chain" id="PRO_5042196575" evidence="2">
    <location>
        <begin position="21"/>
        <end position="94"/>
    </location>
</feature>
<keyword evidence="4" id="KW-1185">Reference proteome</keyword>
<gene>
    <name evidence="3" type="ORF">CYMTET_11854</name>
</gene>
<proteinExistence type="predicted"/>
<comment type="caution">
    <text evidence="3">The sequence shown here is derived from an EMBL/GenBank/DDBJ whole genome shotgun (WGS) entry which is preliminary data.</text>
</comment>
<organism evidence="3 4">
    <name type="scientific">Cymbomonas tetramitiformis</name>
    <dbReference type="NCBI Taxonomy" id="36881"/>
    <lineage>
        <taxon>Eukaryota</taxon>
        <taxon>Viridiplantae</taxon>
        <taxon>Chlorophyta</taxon>
        <taxon>Pyramimonadophyceae</taxon>
        <taxon>Pyramimonadales</taxon>
        <taxon>Pyramimonadaceae</taxon>
        <taxon>Cymbomonas</taxon>
    </lineage>
</organism>
<keyword evidence="1" id="KW-0812">Transmembrane</keyword>